<name>A0A2H0BGE4_UNCKA</name>
<accession>A0A2H0BGE4</accession>
<dbReference type="AlphaFoldDB" id="A0A2H0BGE4"/>
<organism evidence="1 2">
    <name type="scientific">candidate division WWE3 bacterium CG22_combo_CG10-13_8_21_14_all_39_12</name>
    <dbReference type="NCBI Taxonomy" id="1975094"/>
    <lineage>
        <taxon>Bacteria</taxon>
        <taxon>Katanobacteria</taxon>
    </lineage>
</organism>
<proteinExistence type="predicted"/>
<sequence>MKEREPMCDKPYTGIKAGLVEPVSLYKAGGDDNRLSDATLVKGRCHASSRTVFEVHGHKIVGIHVAVPCGKAVKVYYLDYAQNEDPNEYPPYRRFVIAWERKSMFFNIPHDVEVGVDMYFHVSQYPTAREFWEMIRVLTRLDEDREYAALSGVLPSSEDLARVIAVLVEGVALRRNK</sequence>
<dbReference type="EMBL" id="PCSU01000019">
    <property type="protein sequence ID" value="PIP56743.1"/>
    <property type="molecule type" value="Genomic_DNA"/>
</dbReference>
<reference evidence="1 2" key="1">
    <citation type="submission" date="2017-09" db="EMBL/GenBank/DDBJ databases">
        <title>Depth-based differentiation of microbial function through sediment-hosted aquifers and enrichment of novel symbionts in the deep terrestrial subsurface.</title>
        <authorList>
            <person name="Probst A.J."/>
            <person name="Ladd B."/>
            <person name="Jarett J.K."/>
            <person name="Geller-Mcgrath D.E."/>
            <person name="Sieber C.M."/>
            <person name="Emerson J.B."/>
            <person name="Anantharaman K."/>
            <person name="Thomas B.C."/>
            <person name="Malmstrom R."/>
            <person name="Stieglmeier M."/>
            <person name="Klingl A."/>
            <person name="Woyke T."/>
            <person name="Ryan C.M."/>
            <person name="Banfield J.F."/>
        </authorList>
    </citation>
    <scope>NUCLEOTIDE SEQUENCE [LARGE SCALE GENOMIC DNA]</scope>
    <source>
        <strain evidence="1">CG22_combo_CG10-13_8_21_14_all_39_12</strain>
    </source>
</reference>
<comment type="caution">
    <text evidence="1">The sequence shown here is derived from an EMBL/GenBank/DDBJ whole genome shotgun (WGS) entry which is preliminary data.</text>
</comment>
<gene>
    <name evidence="1" type="ORF">COX05_01410</name>
</gene>
<evidence type="ECO:0000313" key="2">
    <source>
        <dbReference type="Proteomes" id="UP000228495"/>
    </source>
</evidence>
<protein>
    <submittedName>
        <fullName evidence="1">Uncharacterized protein</fullName>
    </submittedName>
</protein>
<evidence type="ECO:0000313" key="1">
    <source>
        <dbReference type="EMBL" id="PIP56743.1"/>
    </source>
</evidence>
<dbReference type="Proteomes" id="UP000228495">
    <property type="component" value="Unassembled WGS sequence"/>
</dbReference>